<dbReference type="SUPFAM" id="SSF53335">
    <property type="entry name" value="S-adenosyl-L-methionine-dependent methyltransferases"/>
    <property type="match status" value="1"/>
</dbReference>
<keyword evidence="3" id="KW-0949">S-adenosyl-L-methionine</keyword>
<protein>
    <recommendedName>
        <fullName evidence="4">TRAM domain-containing protein</fullName>
    </recommendedName>
</protein>
<dbReference type="EMBL" id="UINC01135222">
    <property type="protein sequence ID" value="SVD19238.1"/>
    <property type="molecule type" value="Genomic_DNA"/>
</dbReference>
<dbReference type="Gene3D" id="2.40.50.140">
    <property type="entry name" value="Nucleic acid-binding proteins"/>
    <property type="match status" value="1"/>
</dbReference>
<dbReference type="InterPro" id="IPR012340">
    <property type="entry name" value="NA-bd_OB-fold"/>
</dbReference>
<feature type="domain" description="TRAM" evidence="4">
    <location>
        <begin position="8"/>
        <end position="66"/>
    </location>
</feature>
<organism evidence="5">
    <name type="scientific">marine metagenome</name>
    <dbReference type="NCBI Taxonomy" id="408172"/>
    <lineage>
        <taxon>unclassified sequences</taxon>
        <taxon>metagenomes</taxon>
        <taxon>ecological metagenomes</taxon>
    </lineage>
</organism>
<reference evidence="5" key="1">
    <citation type="submission" date="2018-05" db="EMBL/GenBank/DDBJ databases">
        <authorList>
            <person name="Lanie J.A."/>
            <person name="Ng W.-L."/>
            <person name="Kazmierczak K.M."/>
            <person name="Andrzejewski T.M."/>
            <person name="Davidsen T.M."/>
            <person name="Wayne K.J."/>
            <person name="Tettelin H."/>
            <person name="Glass J.I."/>
            <person name="Rusch D."/>
            <person name="Podicherti R."/>
            <person name="Tsui H.-C.T."/>
            <person name="Winkler M.E."/>
        </authorList>
    </citation>
    <scope>NUCLEOTIDE SEQUENCE</scope>
</reference>
<dbReference type="AlphaFoldDB" id="A0A382TD07"/>
<evidence type="ECO:0000313" key="5">
    <source>
        <dbReference type="EMBL" id="SVD19238.1"/>
    </source>
</evidence>
<dbReference type="InterPro" id="IPR029063">
    <property type="entry name" value="SAM-dependent_MTases_sf"/>
</dbReference>
<dbReference type="FunFam" id="2.40.50.140:FF:000097">
    <property type="entry name" value="23S rRNA (uracil(1939)-C(5))-methyltransferase RlmD"/>
    <property type="match status" value="1"/>
</dbReference>
<dbReference type="Gene3D" id="3.40.50.150">
    <property type="entry name" value="Vaccinia Virus protein VP39"/>
    <property type="match status" value="1"/>
</dbReference>
<dbReference type="PANTHER" id="PTHR11061">
    <property type="entry name" value="RNA M5U METHYLTRANSFERASE"/>
    <property type="match status" value="1"/>
</dbReference>
<accession>A0A382TD07</accession>
<proteinExistence type="predicted"/>
<dbReference type="InterPro" id="IPR002792">
    <property type="entry name" value="TRAM_dom"/>
</dbReference>
<evidence type="ECO:0000259" key="4">
    <source>
        <dbReference type="PROSITE" id="PS50926"/>
    </source>
</evidence>
<dbReference type="PANTHER" id="PTHR11061:SF30">
    <property type="entry name" value="TRNA (URACIL(54)-C(5))-METHYLTRANSFERASE"/>
    <property type="match status" value="1"/>
</dbReference>
<keyword evidence="1" id="KW-0489">Methyltransferase</keyword>
<feature type="non-terminal residue" evidence="5">
    <location>
        <position position="200"/>
    </location>
</feature>
<keyword evidence="2" id="KW-0808">Transferase</keyword>
<dbReference type="PROSITE" id="PS50926">
    <property type="entry name" value="TRAM"/>
    <property type="match status" value="1"/>
</dbReference>
<gene>
    <name evidence="5" type="ORF">METZ01_LOCUS372092</name>
</gene>
<dbReference type="GO" id="GO:0070041">
    <property type="term" value="F:rRNA (uridine-C5-)-methyltransferase activity"/>
    <property type="evidence" value="ECO:0007669"/>
    <property type="project" value="TreeGrafter"/>
</dbReference>
<dbReference type="Pfam" id="PF01938">
    <property type="entry name" value="TRAM"/>
    <property type="match status" value="1"/>
</dbReference>
<dbReference type="SUPFAM" id="SSF50249">
    <property type="entry name" value="Nucleic acid-binding proteins"/>
    <property type="match status" value="1"/>
</dbReference>
<sequence length="200" mass="23071">MEDSVPNHLNAGDRLEIEIIDMAFGGEGVGKLDGFVIFVPFVITGEVALVEITECKKDFARAKLLQILNPSSDRVDPKCQYFGECGGCQYQHIDYKAQQHIKLEQVRNLFQRIGGFKPEVVGDLIPCPMPFSYRNRIMIRRQWDKYQKKAVYGFLRAQDRLVIDLERCEIAEEALNEQLLEVRKNPPPRNMQKVVLRMMP</sequence>
<name>A0A382TD07_9ZZZZ</name>
<evidence type="ECO:0000256" key="1">
    <source>
        <dbReference type="ARBA" id="ARBA00022603"/>
    </source>
</evidence>
<evidence type="ECO:0000256" key="3">
    <source>
        <dbReference type="ARBA" id="ARBA00022691"/>
    </source>
</evidence>
<dbReference type="PROSITE" id="PS51687">
    <property type="entry name" value="SAM_MT_RNA_M5U"/>
    <property type="match status" value="1"/>
</dbReference>
<dbReference type="GO" id="GO:0070475">
    <property type="term" value="P:rRNA base methylation"/>
    <property type="evidence" value="ECO:0007669"/>
    <property type="project" value="TreeGrafter"/>
</dbReference>
<dbReference type="InterPro" id="IPR010280">
    <property type="entry name" value="U5_MeTrfase_fam"/>
</dbReference>
<evidence type="ECO:0000256" key="2">
    <source>
        <dbReference type="ARBA" id="ARBA00022679"/>
    </source>
</evidence>